<dbReference type="InterPro" id="IPR058458">
    <property type="entry name" value="DUF8145"/>
</dbReference>
<name>A0ABD5VE52_9EURY</name>
<evidence type="ECO:0000313" key="2">
    <source>
        <dbReference type="EMBL" id="MFC6953655.1"/>
    </source>
</evidence>
<dbReference type="EMBL" id="JBHSXN010000002">
    <property type="protein sequence ID" value="MFC6953655.1"/>
    <property type="molecule type" value="Genomic_DNA"/>
</dbReference>
<keyword evidence="3" id="KW-1185">Reference proteome</keyword>
<protein>
    <recommendedName>
        <fullName evidence="1">DUF8145 domain-containing protein</fullName>
    </recommendedName>
</protein>
<dbReference type="Proteomes" id="UP001596395">
    <property type="component" value="Unassembled WGS sequence"/>
</dbReference>
<dbReference type="AlphaFoldDB" id="A0ABD5VE52"/>
<proteinExistence type="predicted"/>
<feature type="domain" description="DUF8145" evidence="1">
    <location>
        <begin position="2"/>
        <end position="63"/>
    </location>
</feature>
<reference evidence="2 3" key="1">
    <citation type="journal article" date="2019" name="Int. J. Syst. Evol. Microbiol.">
        <title>The Global Catalogue of Microorganisms (GCM) 10K type strain sequencing project: providing services to taxonomists for standard genome sequencing and annotation.</title>
        <authorList>
            <consortium name="The Broad Institute Genomics Platform"/>
            <consortium name="The Broad Institute Genome Sequencing Center for Infectious Disease"/>
            <person name="Wu L."/>
            <person name="Ma J."/>
        </authorList>
    </citation>
    <scope>NUCLEOTIDE SEQUENCE [LARGE SCALE GENOMIC DNA]</scope>
    <source>
        <strain evidence="2 3">GX26</strain>
    </source>
</reference>
<evidence type="ECO:0000259" key="1">
    <source>
        <dbReference type="Pfam" id="PF26470"/>
    </source>
</evidence>
<evidence type="ECO:0000313" key="3">
    <source>
        <dbReference type="Proteomes" id="UP001596395"/>
    </source>
</evidence>
<accession>A0ABD5VE52</accession>
<comment type="caution">
    <text evidence="2">The sequence shown here is derived from an EMBL/GenBank/DDBJ whole genome shotgun (WGS) entry which is preliminary data.</text>
</comment>
<sequence length="70" mass="8037">MEVPDDAPEDCPVCDRPYDSVSEHDAGVMVNLLDNERYQRVCFEPRPGGRLWFFHHTHAQTATAEDPYSD</sequence>
<organism evidence="2 3">
    <name type="scientific">Halorubellus litoreus</name>
    <dbReference type="NCBI Taxonomy" id="755308"/>
    <lineage>
        <taxon>Archaea</taxon>
        <taxon>Methanobacteriati</taxon>
        <taxon>Methanobacteriota</taxon>
        <taxon>Stenosarchaea group</taxon>
        <taxon>Halobacteria</taxon>
        <taxon>Halobacteriales</taxon>
        <taxon>Halorubellaceae</taxon>
        <taxon>Halorubellus</taxon>
    </lineage>
</organism>
<dbReference type="RefSeq" id="WP_336350610.1">
    <property type="nucleotide sequence ID" value="NZ_JAZAQL010000002.1"/>
</dbReference>
<dbReference type="Pfam" id="PF26470">
    <property type="entry name" value="DUF8145"/>
    <property type="match status" value="1"/>
</dbReference>
<gene>
    <name evidence="2" type="ORF">ACFQGB_12350</name>
</gene>